<dbReference type="GO" id="GO:0008483">
    <property type="term" value="F:transaminase activity"/>
    <property type="evidence" value="ECO:0007669"/>
    <property type="project" value="UniProtKB-KW"/>
</dbReference>
<keyword evidence="6 9" id="KW-0378">Hydrolase</keyword>
<comment type="catalytic activity">
    <reaction evidence="1 9">
        <text>Thiol-dependent hydrolysis of ester, thioester, amide, peptide and isopeptide bonds formed by the C-terminal Gly of ubiquitin (a 76-residue protein attached to proteins as an intracellular targeting signal).</text>
        <dbReference type="EC" id="3.4.19.12"/>
    </reaction>
</comment>
<evidence type="ECO:0000256" key="1">
    <source>
        <dbReference type="ARBA" id="ARBA00000707"/>
    </source>
</evidence>
<dbReference type="PROSITE" id="PS50802">
    <property type="entry name" value="OTU"/>
    <property type="match status" value="1"/>
</dbReference>
<keyword evidence="8" id="KW-0862">Zinc</keyword>
<evidence type="ECO:0000256" key="6">
    <source>
        <dbReference type="ARBA" id="ARBA00022801"/>
    </source>
</evidence>
<dbReference type="GO" id="GO:0005829">
    <property type="term" value="C:cytosol"/>
    <property type="evidence" value="ECO:0007669"/>
    <property type="project" value="TreeGrafter"/>
</dbReference>
<evidence type="ECO:0000313" key="12">
    <source>
        <dbReference type="Proteomes" id="UP001381693"/>
    </source>
</evidence>
<dbReference type="GO" id="GO:0016579">
    <property type="term" value="P:protein deubiquitination"/>
    <property type="evidence" value="ECO:0007669"/>
    <property type="project" value="TreeGrafter"/>
</dbReference>
<keyword evidence="3" id="KW-0479">Metal-binding</keyword>
<dbReference type="Gene3D" id="3.90.70.80">
    <property type="match status" value="1"/>
</dbReference>
<dbReference type="InterPro" id="IPR013087">
    <property type="entry name" value="Znf_C2H2_type"/>
</dbReference>
<keyword evidence="12" id="KW-1185">Reference proteome</keyword>
<keyword evidence="2" id="KW-0645">Protease</keyword>
<dbReference type="InterPro" id="IPR029071">
    <property type="entry name" value="Ubiquitin-like_domsf"/>
</dbReference>
<keyword evidence="4" id="KW-0863">Zinc-finger</keyword>
<proteinExistence type="predicted"/>
<gene>
    <name evidence="11" type="primary">YOD1</name>
    <name evidence="11" type="ORF">SK128_003049</name>
</gene>
<evidence type="ECO:0000256" key="4">
    <source>
        <dbReference type="ARBA" id="ARBA00022771"/>
    </source>
</evidence>
<accession>A0AAN8WTT6</accession>
<dbReference type="GO" id="GO:0008270">
    <property type="term" value="F:zinc ion binding"/>
    <property type="evidence" value="ECO:0007669"/>
    <property type="project" value="UniProtKB-KW"/>
</dbReference>
<dbReference type="Pfam" id="PF02338">
    <property type="entry name" value="OTU"/>
    <property type="match status" value="1"/>
</dbReference>
<dbReference type="PANTHER" id="PTHR13312">
    <property type="entry name" value="HIV-INDUCED PROTEIN-7-LIKE PROTEASE"/>
    <property type="match status" value="1"/>
</dbReference>
<sequence length="327" mass="36097">MMYRLRVKTKGGGQYSLSDRVSGESTFGDLLSAIEELTSISPGRQKVLTGFPPKPIQGSLSTTLQAVGVRNGDVLIIEEVESPVNTSCPSTAASLERGTLPVDRVTLPNESSPCENSHPLPAYGNGILMKKVVPSDNSCLFASVFYLVNGGSEIDLKAVQELRKIVANAVKQHPDLYNEALLERTNEDYSRWILKETSWGGAIELSILSQYYEMEIVAVDAKTGVLNRFGEDKKFSYRMIVIYDGIHYDPLFMETPEGTNLTIFPSSDEYVLSQAKEIAMEAKQSGQYTDTNVFSLECKECGVIMRGEKQALEHAKNTDHSKFDEGL</sequence>
<reference evidence="11 12" key="1">
    <citation type="submission" date="2023-11" db="EMBL/GenBank/DDBJ databases">
        <title>Halocaridina rubra genome assembly.</title>
        <authorList>
            <person name="Smith C."/>
        </authorList>
    </citation>
    <scope>NUCLEOTIDE SEQUENCE [LARGE SCALE GENOMIC DNA]</scope>
    <source>
        <strain evidence="11">EP-1</strain>
        <tissue evidence="11">Whole</tissue>
    </source>
</reference>
<feature type="domain" description="OTU" evidence="10">
    <location>
        <begin position="128"/>
        <end position="254"/>
    </location>
</feature>
<dbReference type="Pfam" id="PF24560">
    <property type="entry name" value="zf-C2H2_OTU1_C"/>
    <property type="match status" value="1"/>
</dbReference>
<comment type="caution">
    <text evidence="11">The sequence shown here is derived from an EMBL/GenBank/DDBJ whole genome shotgun (WGS) entry which is preliminary data.</text>
</comment>
<dbReference type="GO" id="GO:0004843">
    <property type="term" value="F:cysteine-type deubiquitinase activity"/>
    <property type="evidence" value="ECO:0007669"/>
    <property type="project" value="UniProtKB-UniRule"/>
</dbReference>
<dbReference type="PROSITE" id="PS00028">
    <property type="entry name" value="ZINC_FINGER_C2H2_1"/>
    <property type="match status" value="1"/>
</dbReference>
<evidence type="ECO:0000259" key="10">
    <source>
        <dbReference type="PROSITE" id="PS50802"/>
    </source>
</evidence>
<dbReference type="AlphaFoldDB" id="A0AAN8WTT6"/>
<dbReference type="EC" id="3.4.19.12" evidence="9"/>
<evidence type="ECO:0000313" key="11">
    <source>
        <dbReference type="EMBL" id="KAK7072195.1"/>
    </source>
</evidence>
<comment type="function">
    <text evidence="9">Hydrolase that can remove conjugated ubiquitin from proteins and may therefore play an important regulatory role at the level of protein turnover by preventing degradation.</text>
</comment>
<dbReference type="InterPro" id="IPR057766">
    <property type="entry name" value="Znf-C2H2_OTU1-like_C"/>
</dbReference>
<comment type="subcellular location">
    <subcellularLocation>
        <location evidence="9">Cytoplasm</location>
    </subcellularLocation>
</comment>
<dbReference type="InterPro" id="IPR038765">
    <property type="entry name" value="Papain-like_cys_pep_sf"/>
</dbReference>
<evidence type="ECO:0000256" key="9">
    <source>
        <dbReference type="RuleBase" id="RU367104"/>
    </source>
</evidence>
<dbReference type="GO" id="GO:0005634">
    <property type="term" value="C:nucleus"/>
    <property type="evidence" value="ECO:0007669"/>
    <property type="project" value="TreeGrafter"/>
</dbReference>
<dbReference type="SUPFAM" id="SSF54001">
    <property type="entry name" value="Cysteine proteinases"/>
    <property type="match status" value="1"/>
</dbReference>
<organism evidence="11 12">
    <name type="scientific">Halocaridina rubra</name>
    <name type="common">Hawaiian red shrimp</name>
    <dbReference type="NCBI Taxonomy" id="373956"/>
    <lineage>
        <taxon>Eukaryota</taxon>
        <taxon>Metazoa</taxon>
        <taxon>Ecdysozoa</taxon>
        <taxon>Arthropoda</taxon>
        <taxon>Crustacea</taxon>
        <taxon>Multicrustacea</taxon>
        <taxon>Malacostraca</taxon>
        <taxon>Eumalacostraca</taxon>
        <taxon>Eucarida</taxon>
        <taxon>Decapoda</taxon>
        <taxon>Pleocyemata</taxon>
        <taxon>Caridea</taxon>
        <taxon>Atyoidea</taxon>
        <taxon>Atyidae</taxon>
        <taxon>Halocaridina</taxon>
    </lineage>
</organism>
<dbReference type="CDD" id="cd17059">
    <property type="entry name" value="Ubl_OTU1"/>
    <property type="match status" value="1"/>
</dbReference>
<keyword evidence="9" id="KW-0963">Cytoplasm</keyword>
<evidence type="ECO:0000256" key="7">
    <source>
        <dbReference type="ARBA" id="ARBA00022807"/>
    </source>
</evidence>
<name>A0AAN8WTT6_HALRR</name>
<dbReference type="Proteomes" id="UP001381693">
    <property type="component" value="Unassembled WGS sequence"/>
</dbReference>
<protein>
    <recommendedName>
        <fullName evidence="9">Ubiquitin thioesterase OTU</fullName>
        <ecNumber evidence="9">3.4.19.12</ecNumber>
    </recommendedName>
</protein>
<evidence type="ECO:0000256" key="3">
    <source>
        <dbReference type="ARBA" id="ARBA00022723"/>
    </source>
</evidence>
<dbReference type="CDD" id="cd22745">
    <property type="entry name" value="OTU_OTU1"/>
    <property type="match status" value="1"/>
</dbReference>
<dbReference type="InterPro" id="IPR048857">
    <property type="entry name" value="OTU1_Ubl"/>
</dbReference>
<evidence type="ECO:0000256" key="2">
    <source>
        <dbReference type="ARBA" id="ARBA00022670"/>
    </source>
</evidence>
<keyword evidence="7 9" id="KW-0788">Thiol protease</keyword>
<keyword evidence="11" id="KW-0808">Transferase</keyword>
<dbReference type="GO" id="GO:0030968">
    <property type="term" value="P:endoplasmic reticulum unfolded protein response"/>
    <property type="evidence" value="ECO:0007669"/>
    <property type="project" value="TreeGrafter"/>
</dbReference>
<keyword evidence="11" id="KW-0032">Aminotransferase</keyword>
<dbReference type="GO" id="GO:0036503">
    <property type="term" value="P:ERAD pathway"/>
    <property type="evidence" value="ECO:0007669"/>
    <property type="project" value="TreeGrafter"/>
</dbReference>
<dbReference type="Gene3D" id="3.10.20.90">
    <property type="entry name" value="Phosphatidylinositol 3-kinase Catalytic Subunit, Chain A, domain 1"/>
    <property type="match status" value="1"/>
</dbReference>
<dbReference type="EMBL" id="JAXCGZ010013613">
    <property type="protein sequence ID" value="KAK7072195.1"/>
    <property type="molecule type" value="Genomic_DNA"/>
</dbReference>
<dbReference type="PANTHER" id="PTHR13312:SF0">
    <property type="entry name" value="UBIQUITIN THIOESTERASE OTU1"/>
    <property type="match status" value="1"/>
</dbReference>
<dbReference type="InterPro" id="IPR003323">
    <property type="entry name" value="OTU_dom"/>
</dbReference>
<evidence type="ECO:0000256" key="5">
    <source>
        <dbReference type="ARBA" id="ARBA00022786"/>
    </source>
</evidence>
<evidence type="ECO:0000256" key="8">
    <source>
        <dbReference type="ARBA" id="ARBA00022833"/>
    </source>
</evidence>
<dbReference type="SUPFAM" id="SSF54236">
    <property type="entry name" value="Ubiquitin-like"/>
    <property type="match status" value="1"/>
</dbReference>
<keyword evidence="5 9" id="KW-0833">Ubl conjugation pathway</keyword>
<dbReference type="Pfam" id="PF21403">
    <property type="entry name" value="OTU1_UBXL"/>
    <property type="match status" value="1"/>
</dbReference>